<keyword evidence="3" id="KW-1185">Reference proteome</keyword>
<proteinExistence type="predicted"/>
<feature type="compositionally biased region" description="Polar residues" evidence="1">
    <location>
        <begin position="170"/>
        <end position="188"/>
    </location>
</feature>
<evidence type="ECO:0000313" key="2">
    <source>
        <dbReference type="EMBL" id="RDX51285.1"/>
    </source>
</evidence>
<dbReference type="Proteomes" id="UP000256964">
    <property type="component" value="Unassembled WGS sequence"/>
</dbReference>
<reference evidence="2 3" key="1">
    <citation type="journal article" date="2018" name="Biotechnol. Biofuels">
        <title>Integrative visual omics of the white-rot fungus Polyporus brumalis exposes the biotechnological potential of its oxidative enzymes for delignifying raw plant biomass.</title>
        <authorList>
            <person name="Miyauchi S."/>
            <person name="Rancon A."/>
            <person name="Drula E."/>
            <person name="Hage H."/>
            <person name="Chaduli D."/>
            <person name="Favel A."/>
            <person name="Grisel S."/>
            <person name="Henrissat B."/>
            <person name="Herpoel-Gimbert I."/>
            <person name="Ruiz-Duenas F.J."/>
            <person name="Chevret D."/>
            <person name="Hainaut M."/>
            <person name="Lin J."/>
            <person name="Wang M."/>
            <person name="Pangilinan J."/>
            <person name="Lipzen A."/>
            <person name="Lesage-Meessen L."/>
            <person name="Navarro D."/>
            <person name="Riley R."/>
            <person name="Grigoriev I.V."/>
            <person name="Zhou S."/>
            <person name="Raouche S."/>
            <person name="Rosso M.N."/>
        </authorList>
    </citation>
    <scope>NUCLEOTIDE SEQUENCE [LARGE SCALE GENOMIC DNA]</scope>
    <source>
        <strain evidence="2 3">BRFM 1820</strain>
    </source>
</reference>
<gene>
    <name evidence="2" type="ORF">OH76DRAFT_1481572</name>
</gene>
<evidence type="ECO:0000256" key="1">
    <source>
        <dbReference type="SAM" id="MobiDB-lite"/>
    </source>
</evidence>
<name>A0A371DFF5_9APHY</name>
<feature type="region of interest" description="Disordered" evidence="1">
    <location>
        <begin position="71"/>
        <end position="188"/>
    </location>
</feature>
<accession>A0A371DFF5</accession>
<dbReference type="STRING" id="139420.A0A371DFF5"/>
<dbReference type="AlphaFoldDB" id="A0A371DFF5"/>
<dbReference type="EMBL" id="KZ857395">
    <property type="protein sequence ID" value="RDX51285.1"/>
    <property type="molecule type" value="Genomic_DNA"/>
</dbReference>
<evidence type="ECO:0000313" key="3">
    <source>
        <dbReference type="Proteomes" id="UP000256964"/>
    </source>
</evidence>
<feature type="compositionally biased region" description="Low complexity" evidence="1">
    <location>
        <begin position="153"/>
        <end position="164"/>
    </location>
</feature>
<organism evidence="2 3">
    <name type="scientific">Lentinus brumalis</name>
    <dbReference type="NCBI Taxonomy" id="2498619"/>
    <lineage>
        <taxon>Eukaryota</taxon>
        <taxon>Fungi</taxon>
        <taxon>Dikarya</taxon>
        <taxon>Basidiomycota</taxon>
        <taxon>Agaricomycotina</taxon>
        <taxon>Agaricomycetes</taxon>
        <taxon>Polyporales</taxon>
        <taxon>Polyporaceae</taxon>
        <taxon>Lentinus</taxon>
    </lineage>
</organism>
<sequence>MAQRPTDSLPYTYGARAFIRSDVLTRLPYKAPQAPSVVDATPTILRCFYDDPPVVKQEPAVGRVRSALRASSVASGATTPASSRASSPASSVGSLATFPPPSPAPSSRGVTPTSSIRGADTRRGSVNLRATSVPPVFHAGSSNPSPVSKILTRSASRSSLRSESIPPHIASSSAGTTVTNQPTNMDPTTSRRIYKWCHRTDEEKKKGLRFQTGWFPSYSPRTLPEPPAVMSTKDGLTETDLFCHWTPQSTVPEMWSWERAGDGMMYWKPVSEGHVRDADQRVLSFTPGGEPSYIRAEWHRRRLREREAAAKAAVKRGKARAHD</sequence>
<feature type="compositionally biased region" description="Low complexity" evidence="1">
    <location>
        <begin position="71"/>
        <end position="96"/>
    </location>
</feature>
<protein>
    <submittedName>
        <fullName evidence="2">Uncharacterized protein</fullName>
    </submittedName>
</protein>